<protein>
    <submittedName>
        <fullName evidence="3">Uncharacterized protein</fullName>
    </submittedName>
</protein>
<dbReference type="AlphaFoldDB" id="A0A8W8K8P4"/>
<dbReference type="Proteomes" id="UP000005408">
    <property type="component" value="Unassembled WGS sequence"/>
</dbReference>
<name>A0A8W8K8P4_MAGGI</name>
<organism evidence="3 4">
    <name type="scientific">Magallana gigas</name>
    <name type="common">Pacific oyster</name>
    <name type="synonym">Crassostrea gigas</name>
    <dbReference type="NCBI Taxonomy" id="29159"/>
    <lineage>
        <taxon>Eukaryota</taxon>
        <taxon>Metazoa</taxon>
        <taxon>Spiralia</taxon>
        <taxon>Lophotrochozoa</taxon>
        <taxon>Mollusca</taxon>
        <taxon>Bivalvia</taxon>
        <taxon>Autobranchia</taxon>
        <taxon>Pteriomorphia</taxon>
        <taxon>Ostreida</taxon>
        <taxon>Ostreoidea</taxon>
        <taxon>Ostreidae</taxon>
        <taxon>Magallana</taxon>
    </lineage>
</organism>
<evidence type="ECO:0000256" key="2">
    <source>
        <dbReference type="SAM" id="SignalP"/>
    </source>
</evidence>
<evidence type="ECO:0000313" key="3">
    <source>
        <dbReference type="EnsemblMetazoa" id="G22138.4:cds"/>
    </source>
</evidence>
<keyword evidence="2" id="KW-0732">Signal</keyword>
<proteinExistence type="predicted"/>
<accession>A0A8W8K8P4</accession>
<feature type="signal peptide" evidence="2">
    <location>
        <begin position="1"/>
        <end position="22"/>
    </location>
</feature>
<evidence type="ECO:0000313" key="4">
    <source>
        <dbReference type="Proteomes" id="UP000005408"/>
    </source>
</evidence>
<evidence type="ECO:0000256" key="1">
    <source>
        <dbReference type="SAM" id="MobiDB-lite"/>
    </source>
</evidence>
<reference evidence="3" key="1">
    <citation type="submission" date="2022-08" db="UniProtKB">
        <authorList>
            <consortium name="EnsemblMetazoa"/>
        </authorList>
    </citation>
    <scope>IDENTIFICATION</scope>
    <source>
        <strain evidence="3">05x7-T-G4-1.051#20</strain>
    </source>
</reference>
<sequence length="627" mass="69408">MAWTLSLLYLFVLGVCVLETNAQPWLCPTAGNCAQSLGEEFNETLAQIDDSYVIEFCLKKKDFQTSCLNEAVVDCEWAGDEEEYYRLRSVQRNTQGKCSELCPVMEDLQLCPSHVNNVLFFEKKFHQFCNSYKESLDCKTTALSGGSQCSFGEKLFSRGFDDDTIRVFEYICESGCADIDTAWDVLERCTTTHNLNLAGSQCKTYQDLELCLSTSQTCPQIHMMARYFARNYTDYVMKCPLPMPVMKTTTSSEQETEELDPVLTDDTPMPELTDDTTFSKLEGNSKPNQDPIEETKEMVTKELSTATVKVTDGGTVSTLDVCLSTLQSLGPISITDSAYCDSVLCLVGQGVQFDDVSLMELEDVLEQKLLERWNSCGSAVTADVSDTTTDKPTHDVKEMATETRDNTVQDVTDSAITTNNPARVTTSIITKTTNIPTPFLTDMKTELTTAIYKAEDTQALETSQGTISGDKTGSTSALRTTTKYAAKTDTSQPTNFQTKQLPATFSKTENIDTSVGKLFDDENKGFIVIDKLQTIYPSTSDRNDRYSTNTLSYLLTSITPFGFSSVSSIQSDSAATSNSNEKDVESAPENAGANTDSRENLENVASRQNMAFFPICIVFVCTRNYLN</sequence>
<feature type="region of interest" description="Disordered" evidence="1">
    <location>
        <begin position="248"/>
        <end position="270"/>
    </location>
</feature>
<keyword evidence="4" id="KW-1185">Reference proteome</keyword>
<feature type="chain" id="PRO_5036451361" evidence="2">
    <location>
        <begin position="23"/>
        <end position="627"/>
    </location>
</feature>
<feature type="region of interest" description="Disordered" evidence="1">
    <location>
        <begin position="574"/>
        <end position="597"/>
    </location>
</feature>
<dbReference type="EnsemblMetazoa" id="G22138.4">
    <property type="protein sequence ID" value="G22138.4:cds"/>
    <property type="gene ID" value="G22138"/>
</dbReference>